<name>J3L1X1_ORYBR</name>
<dbReference type="Proteomes" id="UP000006038">
    <property type="component" value="Chromosome 1"/>
</dbReference>
<keyword evidence="1" id="KW-0812">Transmembrane</keyword>
<accession>J3L1X1</accession>
<proteinExistence type="predicted"/>
<evidence type="ECO:0000256" key="1">
    <source>
        <dbReference type="SAM" id="Phobius"/>
    </source>
</evidence>
<evidence type="ECO:0000313" key="3">
    <source>
        <dbReference type="Proteomes" id="UP000006038"/>
    </source>
</evidence>
<feature type="transmembrane region" description="Helical" evidence="1">
    <location>
        <begin position="22"/>
        <end position="43"/>
    </location>
</feature>
<dbReference type="AlphaFoldDB" id="J3L1X1"/>
<reference evidence="2" key="1">
    <citation type="journal article" date="2013" name="Nat. Commun.">
        <title>Whole-genome sequencing of Oryza brachyantha reveals mechanisms underlying Oryza genome evolution.</title>
        <authorList>
            <person name="Chen J."/>
            <person name="Huang Q."/>
            <person name="Gao D."/>
            <person name="Wang J."/>
            <person name="Lang Y."/>
            <person name="Liu T."/>
            <person name="Li B."/>
            <person name="Bai Z."/>
            <person name="Luis Goicoechea J."/>
            <person name="Liang C."/>
            <person name="Chen C."/>
            <person name="Zhang W."/>
            <person name="Sun S."/>
            <person name="Liao Y."/>
            <person name="Zhang X."/>
            <person name="Yang L."/>
            <person name="Song C."/>
            <person name="Wang M."/>
            <person name="Shi J."/>
            <person name="Liu G."/>
            <person name="Liu J."/>
            <person name="Zhou H."/>
            <person name="Zhou W."/>
            <person name="Yu Q."/>
            <person name="An N."/>
            <person name="Chen Y."/>
            <person name="Cai Q."/>
            <person name="Wang B."/>
            <person name="Liu B."/>
            <person name="Min J."/>
            <person name="Huang Y."/>
            <person name="Wu H."/>
            <person name="Li Z."/>
            <person name="Zhang Y."/>
            <person name="Yin Y."/>
            <person name="Song W."/>
            <person name="Jiang J."/>
            <person name="Jackson S.A."/>
            <person name="Wing R.A."/>
            <person name="Wang J."/>
            <person name="Chen M."/>
        </authorList>
    </citation>
    <scope>NUCLEOTIDE SEQUENCE [LARGE SCALE GENOMIC DNA]</scope>
    <source>
        <strain evidence="2">cv. IRGC 101232</strain>
    </source>
</reference>
<evidence type="ECO:0000313" key="2">
    <source>
        <dbReference type="EnsemblPlants" id="OB01G32270.1"/>
    </source>
</evidence>
<organism evidence="2">
    <name type="scientific">Oryza brachyantha</name>
    <name type="common">malo sina</name>
    <dbReference type="NCBI Taxonomy" id="4533"/>
    <lineage>
        <taxon>Eukaryota</taxon>
        <taxon>Viridiplantae</taxon>
        <taxon>Streptophyta</taxon>
        <taxon>Embryophyta</taxon>
        <taxon>Tracheophyta</taxon>
        <taxon>Spermatophyta</taxon>
        <taxon>Magnoliopsida</taxon>
        <taxon>Liliopsida</taxon>
        <taxon>Poales</taxon>
        <taxon>Poaceae</taxon>
        <taxon>BOP clade</taxon>
        <taxon>Oryzoideae</taxon>
        <taxon>Oryzeae</taxon>
        <taxon>Oryzinae</taxon>
        <taxon>Oryza</taxon>
    </lineage>
</organism>
<dbReference type="EnsemblPlants" id="OB01G32270.1">
    <property type="protein sequence ID" value="OB01G32270.1"/>
    <property type="gene ID" value="OB01G32270"/>
</dbReference>
<sequence length="61" mass="7100">MKQWEIVPGGYVYRFCSCQNEFIGSVLLALAFLWMLCVSDACLRDLQSAFFMREQVQRLST</sequence>
<protein>
    <submittedName>
        <fullName evidence="2">Uncharacterized protein</fullName>
    </submittedName>
</protein>
<keyword evidence="1" id="KW-1133">Transmembrane helix</keyword>
<keyword evidence="1" id="KW-0472">Membrane</keyword>
<keyword evidence="3" id="KW-1185">Reference proteome</keyword>
<dbReference type="HOGENOM" id="CLU_2926305_0_0_1"/>
<reference evidence="2" key="2">
    <citation type="submission" date="2013-04" db="UniProtKB">
        <authorList>
            <consortium name="EnsemblPlants"/>
        </authorList>
    </citation>
    <scope>IDENTIFICATION</scope>
</reference>
<dbReference type="Gramene" id="OB01G32270.1">
    <property type="protein sequence ID" value="OB01G32270.1"/>
    <property type="gene ID" value="OB01G32270"/>
</dbReference>